<comment type="caution">
    <text evidence="7">The sequence shown here is derived from an EMBL/GenBank/DDBJ whole genome shotgun (WGS) entry which is preliminary data.</text>
</comment>
<keyword evidence="3" id="KW-0862">Zinc</keyword>
<keyword evidence="8" id="KW-1185">Reference proteome</keyword>
<dbReference type="EMBL" id="LJSK01000417">
    <property type="protein sequence ID" value="KPI83198.1"/>
    <property type="molecule type" value="Genomic_DNA"/>
</dbReference>
<evidence type="ECO:0000256" key="4">
    <source>
        <dbReference type="PROSITE-ProRule" id="PRU00091"/>
    </source>
</evidence>
<evidence type="ECO:0000313" key="7">
    <source>
        <dbReference type="EMBL" id="KPI83198.1"/>
    </source>
</evidence>
<dbReference type="Proteomes" id="UP000038009">
    <property type="component" value="Unassembled WGS sequence"/>
</dbReference>
<reference evidence="7 8" key="1">
    <citation type="journal article" date="2015" name="PLoS Pathog.">
        <title>Leptomonas seymouri: Adaptations to the Dixenous Life Cycle Analyzed by Genome Sequencing, Transcriptome Profiling and Co-infection with Leishmania donovani.</title>
        <authorList>
            <person name="Kraeva N."/>
            <person name="Butenko A."/>
            <person name="Hlavacova J."/>
            <person name="Kostygov A."/>
            <person name="Myskova J."/>
            <person name="Grybchuk D."/>
            <person name="Lestinova T."/>
            <person name="Votypka J."/>
            <person name="Volf P."/>
            <person name="Opperdoes F."/>
            <person name="Flegontov P."/>
            <person name="Lukes J."/>
            <person name="Yurchenko V."/>
        </authorList>
    </citation>
    <scope>NUCLEOTIDE SEQUENCE [LARGE SCALE GENOMIC DNA]</scope>
    <source>
        <strain evidence="7 8">ATCC 30220</strain>
    </source>
</reference>
<organism evidence="7 8">
    <name type="scientific">Leptomonas seymouri</name>
    <dbReference type="NCBI Taxonomy" id="5684"/>
    <lineage>
        <taxon>Eukaryota</taxon>
        <taxon>Discoba</taxon>
        <taxon>Euglenozoa</taxon>
        <taxon>Kinetoplastea</taxon>
        <taxon>Metakinetoplastina</taxon>
        <taxon>Trypanosomatida</taxon>
        <taxon>Trypanosomatidae</taxon>
        <taxon>Leishmaniinae</taxon>
        <taxon>Leptomonas</taxon>
    </lineage>
</organism>
<feature type="region of interest" description="Disordered" evidence="5">
    <location>
        <begin position="83"/>
        <end position="105"/>
    </location>
</feature>
<name>A0A0N1P9N1_LEPSE</name>
<evidence type="ECO:0000256" key="3">
    <source>
        <dbReference type="ARBA" id="ARBA00022833"/>
    </source>
</evidence>
<dbReference type="Gene3D" id="3.30.40.10">
    <property type="entry name" value="Zinc/RING finger domain, C3HC4 (zinc finger)"/>
    <property type="match status" value="1"/>
</dbReference>
<dbReference type="InterPro" id="IPR013083">
    <property type="entry name" value="Znf_RING/FYVE/PHD"/>
</dbReference>
<dbReference type="AlphaFoldDB" id="A0A0N1P9N1"/>
<keyword evidence="1" id="KW-0479">Metal-binding</keyword>
<evidence type="ECO:0000256" key="5">
    <source>
        <dbReference type="SAM" id="MobiDB-lite"/>
    </source>
</evidence>
<evidence type="ECO:0000259" key="6">
    <source>
        <dbReference type="PROSITE" id="PS50178"/>
    </source>
</evidence>
<dbReference type="InterPro" id="IPR017455">
    <property type="entry name" value="Znf_FYVE-rel"/>
</dbReference>
<dbReference type="SUPFAM" id="SSF57903">
    <property type="entry name" value="FYVE/PHD zinc finger"/>
    <property type="match status" value="1"/>
</dbReference>
<dbReference type="SMART" id="SM00064">
    <property type="entry name" value="FYVE"/>
    <property type="match status" value="1"/>
</dbReference>
<proteinExistence type="predicted"/>
<dbReference type="Pfam" id="PF01363">
    <property type="entry name" value="FYVE"/>
    <property type="match status" value="1"/>
</dbReference>
<feature type="domain" description="FYVE-type" evidence="6">
    <location>
        <begin position="13"/>
        <end position="73"/>
    </location>
</feature>
<dbReference type="CDD" id="cd15730">
    <property type="entry name" value="FYVE_EEA1"/>
    <property type="match status" value="1"/>
</dbReference>
<dbReference type="InterPro" id="IPR011011">
    <property type="entry name" value="Znf_FYVE_PHD"/>
</dbReference>
<dbReference type="GO" id="GO:0008270">
    <property type="term" value="F:zinc ion binding"/>
    <property type="evidence" value="ECO:0007669"/>
    <property type="project" value="UniProtKB-KW"/>
</dbReference>
<gene>
    <name evidence="7" type="ORF">ABL78_7778</name>
</gene>
<dbReference type="PROSITE" id="PS50178">
    <property type="entry name" value="ZF_FYVE"/>
    <property type="match status" value="1"/>
</dbReference>
<dbReference type="InterPro" id="IPR000306">
    <property type="entry name" value="Znf_FYVE"/>
</dbReference>
<dbReference type="PANTHER" id="PTHR23164">
    <property type="entry name" value="EARLY ENDOSOME ANTIGEN 1"/>
    <property type="match status" value="1"/>
</dbReference>
<keyword evidence="2 4" id="KW-0863">Zinc-finger</keyword>
<dbReference type="VEuPathDB" id="TriTrypDB:Lsey_0417_0040"/>
<dbReference type="OMA" id="AEEYYHN"/>
<evidence type="ECO:0000313" key="8">
    <source>
        <dbReference type="Proteomes" id="UP000038009"/>
    </source>
</evidence>
<evidence type="ECO:0000256" key="2">
    <source>
        <dbReference type="ARBA" id="ARBA00022771"/>
    </source>
</evidence>
<protein>
    <recommendedName>
        <fullName evidence="6">FYVE-type domain-containing protein</fullName>
    </recommendedName>
</protein>
<accession>A0A0N1P9N1</accession>
<evidence type="ECO:0000256" key="1">
    <source>
        <dbReference type="ARBA" id="ARBA00022723"/>
    </source>
</evidence>
<sequence>MGEKQSKGYWQDDEEVTECNSCGQAFTTTLRRHHCRNCGYVFCGDCSRHRAAIPMRGIATPERVCDACYLALRNSHIAGSTLSRGGPGLLANPSETPDRGRSMAGDVGLDNRGSKGTAAIAPHPADPAVKPRGAADTNSMAMTEDQKAAEEYYQDLYDADSVPDGAEDGGAASTAVQQGAISPEALERERLIQRWNMVRQATVYVDVLVQQSERVEPDTTVVYSRETMGLTIEPEVPQNEIGVSMLPLPRPCTDSARYLLEPVKTLGMPASTLDKVVANLTQRLAVQVPAQSIKTVSPAEFTGY</sequence>
<dbReference type="PANTHER" id="PTHR23164:SF30">
    <property type="entry name" value="EARLY ENDOSOME ANTIGEN 1"/>
    <property type="match status" value="1"/>
</dbReference>
<dbReference type="OrthoDB" id="10018316at2759"/>